<dbReference type="GO" id="GO:0005829">
    <property type="term" value="C:cytosol"/>
    <property type="evidence" value="ECO:0007669"/>
    <property type="project" value="TreeGrafter"/>
</dbReference>
<dbReference type="Gene3D" id="3.40.50.10860">
    <property type="entry name" value="Leucine Dehydrogenase, chain A, domain 1"/>
    <property type="match status" value="1"/>
</dbReference>
<evidence type="ECO:0000313" key="13">
    <source>
        <dbReference type="Proteomes" id="UP000324585"/>
    </source>
</evidence>
<evidence type="ECO:0000256" key="4">
    <source>
        <dbReference type="ARBA" id="ARBA00022801"/>
    </source>
</evidence>
<gene>
    <name evidence="12" type="ORF">FVE85_1058</name>
</gene>
<evidence type="ECO:0000313" key="12">
    <source>
        <dbReference type="EMBL" id="KAA8497329.1"/>
    </source>
</evidence>
<evidence type="ECO:0000259" key="10">
    <source>
        <dbReference type="Pfam" id="PF00763"/>
    </source>
</evidence>
<evidence type="ECO:0000256" key="6">
    <source>
        <dbReference type="ARBA" id="ARBA00023002"/>
    </source>
</evidence>
<dbReference type="GO" id="GO:0004477">
    <property type="term" value="F:methenyltetrahydrofolate cyclohydrolase activity"/>
    <property type="evidence" value="ECO:0007669"/>
    <property type="project" value="UniProtKB-EC"/>
</dbReference>
<evidence type="ECO:0000256" key="8">
    <source>
        <dbReference type="ARBA" id="ARBA00036357"/>
    </source>
</evidence>
<dbReference type="Pfam" id="PF02882">
    <property type="entry name" value="THF_DHG_CYH_C"/>
    <property type="match status" value="1"/>
</dbReference>
<dbReference type="OMA" id="KANRCAK"/>
<comment type="subunit">
    <text evidence="2">Homodimer.</text>
</comment>
<dbReference type="FunFam" id="3.40.50.720:FF:000006">
    <property type="entry name" value="Bifunctional protein FolD"/>
    <property type="match status" value="1"/>
</dbReference>
<keyword evidence="7" id="KW-0511">Multifunctional enzyme</keyword>
<comment type="similarity">
    <text evidence="9">Belongs to the tetrahydrofolate dehydrogenase/cyclohydrolase family.</text>
</comment>
<dbReference type="HAMAP" id="MF_01576">
    <property type="entry name" value="THF_DHG_CYH"/>
    <property type="match status" value="1"/>
</dbReference>
<reference evidence="13" key="1">
    <citation type="journal article" date="2019" name="Nat. Commun.">
        <title>Expansion of phycobilisome linker gene families in mesophilic red algae.</title>
        <authorList>
            <person name="Lee J."/>
            <person name="Kim D."/>
            <person name="Bhattacharya D."/>
            <person name="Yoon H.S."/>
        </authorList>
    </citation>
    <scope>NUCLEOTIDE SEQUENCE [LARGE SCALE GENOMIC DNA]</scope>
    <source>
        <strain evidence="13">CCMP 1328</strain>
    </source>
</reference>
<feature type="domain" description="Tetrahydrofolate dehydrogenase/cyclohydrolase catalytic" evidence="10">
    <location>
        <begin position="82"/>
        <end position="197"/>
    </location>
</feature>
<keyword evidence="3" id="KW-0554">One-carbon metabolism</keyword>
<evidence type="ECO:0000256" key="3">
    <source>
        <dbReference type="ARBA" id="ARBA00022563"/>
    </source>
</evidence>
<evidence type="ECO:0000256" key="5">
    <source>
        <dbReference type="ARBA" id="ARBA00022857"/>
    </source>
</evidence>
<dbReference type="Proteomes" id="UP000324585">
    <property type="component" value="Unassembled WGS sequence"/>
</dbReference>
<dbReference type="PROSITE" id="PS00767">
    <property type="entry name" value="THF_DHG_CYH_2"/>
    <property type="match status" value="1"/>
</dbReference>
<dbReference type="NCBIfam" id="NF008058">
    <property type="entry name" value="PRK10792.1"/>
    <property type="match status" value="1"/>
</dbReference>
<dbReference type="PANTHER" id="PTHR48099">
    <property type="entry name" value="C-1-TETRAHYDROFOLATE SYNTHASE, CYTOPLASMIC-RELATED"/>
    <property type="match status" value="1"/>
</dbReference>
<evidence type="ECO:0000256" key="7">
    <source>
        <dbReference type="ARBA" id="ARBA00023268"/>
    </source>
</evidence>
<keyword evidence="13" id="KW-1185">Reference proteome</keyword>
<dbReference type="InterPro" id="IPR036291">
    <property type="entry name" value="NAD(P)-bd_dom_sf"/>
</dbReference>
<dbReference type="InterPro" id="IPR000672">
    <property type="entry name" value="THF_DH/CycHdrlase"/>
</dbReference>
<dbReference type="PANTHER" id="PTHR48099:SF5">
    <property type="entry name" value="C-1-TETRAHYDROFOLATE SYNTHASE, CYTOPLASMIC"/>
    <property type="match status" value="1"/>
</dbReference>
<proteinExistence type="inferred from homology"/>
<organism evidence="12 13">
    <name type="scientific">Porphyridium purpureum</name>
    <name type="common">Red alga</name>
    <name type="synonym">Porphyridium cruentum</name>
    <dbReference type="NCBI Taxonomy" id="35688"/>
    <lineage>
        <taxon>Eukaryota</taxon>
        <taxon>Rhodophyta</taxon>
        <taxon>Bangiophyceae</taxon>
        <taxon>Porphyridiales</taxon>
        <taxon>Porphyridiaceae</taxon>
        <taxon>Porphyridium</taxon>
    </lineage>
</organism>
<sequence length="371" mass="39649">MMFVGAHSARWRPRALGVPGASPASPASARCDQQRNVRNAGVRAMMPTSQKRSMRLNSLPVGVLWASASASAVETDVDPKIIDGKAMARQVEDELAAEVTHMKETNGLVPGLAVIIVGERKDSQTYVRAKRKACERVGIASFGYDLPEATTQHDLEVLIEQLNVRADVHGILVQLPLPSHIDSEVVLDKISYEKDVDGFHPLNMGRLCMAGGGREEPRFVPCTPKGCIEMLKRKNVAVAGKNAVVLGRSNIVGLPAAMLLNQMDATVTICHSKTQDLAAKVRDADILVAAVGRAQFVPGDWIKPGAVVIDVGINAVEDASKKSGYRLVGDVDYASCYEKASLITPVPGGVGPMTIAMLLRNTVDGAARSLE</sequence>
<dbReference type="Gene3D" id="3.40.50.720">
    <property type="entry name" value="NAD(P)-binding Rossmann-like Domain"/>
    <property type="match status" value="1"/>
</dbReference>
<dbReference type="SUPFAM" id="SSF51735">
    <property type="entry name" value="NAD(P)-binding Rossmann-fold domains"/>
    <property type="match status" value="1"/>
</dbReference>
<dbReference type="GO" id="GO:0004488">
    <property type="term" value="F:methylenetetrahydrofolate dehydrogenase (NADP+) activity"/>
    <property type="evidence" value="ECO:0007669"/>
    <property type="project" value="InterPro"/>
</dbReference>
<keyword evidence="6" id="KW-0560">Oxidoreductase</keyword>
<comment type="pathway">
    <text evidence="1">One-carbon metabolism; tetrahydrofolate interconversion.</text>
</comment>
<protein>
    <submittedName>
        <fullName evidence="12">Bifunctional protein FolD 2</fullName>
    </submittedName>
</protein>
<dbReference type="GO" id="GO:0035999">
    <property type="term" value="P:tetrahydrofolate interconversion"/>
    <property type="evidence" value="ECO:0007669"/>
    <property type="project" value="TreeGrafter"/>
</dbReference>
<dbReference type="InterPro" id="IPR046346">
    <property type="entry name" value="Aminoacid_DH-like_N_sf"/>
</dbReference>
<dbReference type="SUPFAM" id="SSF53223">
    <property type="entry name" value="Aminoacid dehydrogenase-like, N-terminal domain"/>
    <property type="match status" value="1"/>
</dbReference>
<evidence type="ECO:0000256" key="9">
    <source>
        <dbReference type="ARBA" id="ARBA00061364"/>
    </source>
</evidence>
<comment type="caution">
    <text evidence="12">The sequence shown here is derived from an EMBL/GenBank/DDBJ whole genome shotgun (WGS) entry which is preliminary data.</text>
</comment>
<dbReference type="PRINTS" id="PR00085">
    <property type="entry name" value="THFDHDRGNASE"/>
</dbReference>
<accession>A0A5J4Z0E9</accession>
<dbReference type="FunFam" id="3.40.50.10860:FF:000001">
    <property type="entry name" value="Bifunctional protein FolD"/>
    <property type="match status" value="1"/>
</dbReference>
<dbReference type="AlphaFoldDB" id="A0A5J4Z0E9"/>
<dbReference type="EMBL" id="VRMN01000002">
    <property type="protein sequence ID" value="KAA8497329.1"/>
    <property type="molecule type" value="Genomic_DNA"/>
</dbReference>
<dbReference type="CDD" id="cd01080">
    <property type="entry name" value="NAD_bind_m-THF_DH_Cyclohyd"/>
    <property type="match status" value="1"/>
</dbReference>
<dbReference type="InterPro" id="IPR020631">
    <property type="entry name" value="THF_DH/CycHdrlase_NAD-bd_dom"/>
</dbReference>
<dbReference type="InterPro" id="IPR020867">
    <property type="entry name" value="THF_DH/CycHdrlase_CS"/>
</dbReference>
<keyword evidence="5" id="KW-0521">NADP</keyword>
<keyword evidence="4" id="KW-0378">Hydrolase</keyword>
<dbReference type="InterPro" id="IPR020630">
    <property type="entry name" value="THF_DH/CycHdrlase_cat_dom"/>
</dbReference>
<dbReference type="OrthoDB" id="5126881at2759"/>
<dbReference type="NCBIfam" id="NF010783">
    <property type="entry name" value="PRK14186.1"/>
    <property type="match status" value="1"/>
</dbReference>
<dbReference type="Pfam" id="PF00763">
    <property type="entry name" value="THF_DHG_CYH"/>
    <property type="match status" value="1"/>
</dbReference>
<evidence type="ECO:0000259" key="11">
    <source>
        <dbReference type="Pfam" id="PF02882"/>
    </source>
</evidence>
<evidence type="ECO:0000256" key="1">
    <source>
        <dbReference type="ARBA" id="ARBA00004777"/>
    </source>
</evidence>
<name>A0A5J4Z0E9_PORPP</name>
<comment type="catalytic activity">
    <reaction evidence="8">
        <text>(6R)-5,10-methenyltetrahydrofolate + H2O = (6R)-10-formyltetrahydrofolate + H(+)</text>
        <dbReference type="Rhea" id="RHEA:23700"/>
        <dbReference type="ChEBI" id="CHEBI:15377"/>
        <dbReference type="ChEBI" id="CHEBI:15378"/>
        <dbReference type="ChEBI" id="CHEBI:57455"/>
        <dbReference type="ChEBI" id="CHEBI:195366"/>
        <dbReference type="EC" id="3.5.4.9"/>
    </reaction>
</comment>
<feature type="domain" description="Tetrahydrofolate dehydrogenase/cyclohydrolase NAD(P)-binding" evidence="11">
    <location>
        <begin position="221"/>
        <end position="368"/>
    </location>
</feature>
<evidence type="ECO:0000256" key="2">
    <source>
        <dbReference type="ARBA" id="ARBA00011738"/>
    </source>
</evidence>